<evidence type="ECO:0000313" key="11">
    <source>
        <dbReference type="Proteomes" id="UP001597318"/>
    </source>
</evidence>
<protein>
    <submittedName>
        <fullName evidence="10">Methyl-accepting chemotaxis protein</fullName>
    </submittedName>
</protein>
<evidence type="ECO:0000256" key="2">
    <source>
        <dbReference type="ARBA" id="ARBA00022475"/>
    </source>
</evidence>
<evidence type="ECO:0000313" key="10">
    <source>
        <dbReference type="EMBL" id="MFD2216331.1"/>
    </source>
</evidence>
<dbReference type="SMART" id="SM00304">
    <property type="entry name" value="HAMP"/>
    <property type="match status" value="1"/>
</dbReference>
<dbReference type="PANTHER" id="PTHR32089:SF112">
    <property type="entry name" value="LYSOZYME-LIKE PROTEIN-RELATED"/>
    <property type="match status" value="1"/>
</dbReference>
<evidence type="ECO:0000259" key="9">
    <source>
        <dbReference type="PROSITE" id="PS50885"/>
    </source>
</evidence>
<dbReference type="Gene3D" id="1.10.287.950">
    <property type="entry name" value="Methyl-accepting chemotaxis protein"/>
    <property type="match status" value="1"/>
</dbReference>
<keyword evidence="7" id="KW-1133">Transmembrane helix</keyword>
<keyword evidence="3 7" id="KW-0472">Membrane</keyword>
<dbReference type="PANTHER" id="PTHR32089">
    <property type="entry name" value="METHYL-ACCEPTING CHEMOTAXIS PROTEIN MCPB"/>
    <property type="match status" value="1"/>
</dbReference>
<feature type="domain" description="HAMP" evidence="9">
    <location>
        <begin position="191"/>
        <end position="244"/>
    </location>
</feature>
<accession>A0ABW5C3C5</accession>
<dbReference type="Pfam" id="PF00672">
    <property type="entry name" value="HAMP"/>
    <property type="match status" value="1"/>
</dbReference>
<dbReference type="CDD" id="cd06225">
    <property type="entry name" value="HAMP"/>
    <property type="match status" value="1"/>
</dbReference>
<dbReference type="Pfam" id="PF00015">
    <property type="entry name" value="MCPsignal"/>
    <property type="match status" value="1"/>
</dbReference>
<evidence type="ECO:0000259" key="8">
    <source>
        <dbReference type="PROSITE" id="PS50111"/>
    </source>
</evidence>
<dbReference type="InterPro" id="IPR003660">
    <property type="entry name" value="HAMP_dom"/>
</dbReference>
<dbReference type="Proteomes" id="UP001597318">
    <property type="component" value="Unassembled WGS sequence"/>
</dbReference>
<keyword evidence="4 6" id="KW-0807">Transducer</keyword>
<comment type="caution">
    <text evidence="10">The sequence shown here is derived from an EMBL/GenBank/DDBJ whole genome shotgun (WGS) entry which is preliminary data.</text>
</comment>
<keyword evidence="11" id="KW-1185">Reference proteome</keyword>
<comment type="subcellular location">
    <subcellularLocation>
        <location evidence="1">Cell membrane</location>
    </subcellularLocation>
</comment>
<keyword evidence="2" id="KW-1003">Cell membrane</keyword>
<organism evidence="10 11">
    <name type="scientific">Metabacillus endolithicus</name>
    <dbReference type="NCBI Taxonomy" id="1535204"/>
    <lineage>
        <taxon>Bacteria</taxon>
        <taxon>Bacillati</taxon>
        <taxon>Bacillota</taxon>
        <taxon>Bacilli</taxon>
        <taxon>Bacillales</taxon>
        <taxon>Bacillaceae</taxon>
        <taxon>Metabacillus</taxon>
    </lineage>
</organism>
<evidence type="ECO:0000256" key="5">
    <source>
        <dbReference type="ARBA" id="ARBA00029447"/>
    </source>
</evidence>
<name>A0ABW5C3C5_9BACI</name>
<proteinExistence type="inferred from homology"/>
<reference evidence="11" key="1">
    <citation type="journal article" date="2019" name="Int. J. Syst. Evol. Microbiol.">
        <title>The Global Catalogue of Microorganisms (GCM) 10K type strain sequencing project: providing services to taxonomists for standard genome sequencing and annotation.</title>
        <authorList>
            <consortium name="The Broad Institute Genomics Platform"/>
            <consortium name="The Broad Institute Genome Sequencing Center for Infectious Disease"/>
            <person name="Wu L."/>
            <person name="Ma J."/>
        </authorList>
    </citation>
    <scope>NUCLEOTIDE SEQUENCE [LARGE SCALE GENOMIC DNA]</scope>
    <source>
        <strain evidence="11">CGMCC 1.15474</strain>
    </source>
</reference>
<dbReference type="Gene3D" id="6.10.340.10">
    <property type="match status" value="1"/>
</dbReference>
<feature type="transmembrane region" description="Helical" evidence="7">
    <location>
        <begin position="7"/>
        <end position="30"/>
    </location>
</feature>
<dbReference type="RefSeq" id="WP_379053197.1">
    <property type="nucleotide sequence ID" value="NZ_JBHUIK010000006.1"/>
</dbReference>
<dbReference type="SUPFAM" id="SSF58104">
    <property type="entry name" value="Methyl-accepting chemotaxis protein (MCP) signaling domain"/>
    <property type="match status" value="1"/>
</dbReference>
<feature type="transmembrane region" description="Helical" evidence="7">
    <location>
        <begin position="164"/>
        <end position="187"/>
    </location>
</feature>
<dbReference type="PRINTS" id="PR00260">
    <property type="entry name" value="CHEMTRNSDUCR"/>
</dbReference>
<dbReference type="PROSITE" id="PS50885">
    <property type="entry name" value="HAMP"/>
    <property type="match status" value="1"/>
</dbReference>
<dbReference type="InterPro" id="IPR004089">
    <property type="entry name" value="MCPsignal_dom"/>
</dbReference>
<gene>
    <name evidence="10" type="ORF">ACFSKK_21885</name>
</gene>
<evidence type="ECO:0000256" key="1">
    <source>
        <dbReference type="ARBA" id="ARBA00004236"/>
    </source>
</evidence>
<evidence type="ECO:0000256" key="3">
    <source>
        <dbReference type="ARBA" id="ARBA00023136"/>
    </source>
</evidence>
<dbReference type="EMBL" id="JBHUIK010000006">
    <property type="protein sequence ID" value="MFD2216331.1"/>
    <property type="molecule type" value="Genomic_DNA"/>
</dbReference>
<dbReference type="PROSITE" id="PS50111">
    <property type="entry name" value="CHEMOTAXIS_TRANSDUC_2"/>
    <property type="match status" value="1"/>
</dbReference>
<evidence type="ECO:0000256" key="7">
    <source>
        <dbReference type="SAM" id="Phobius"/>
    </source>
</evidence>
<evidence type="ECO:0000256" key="6">
    <source>
        <dbReference type="PROSITE-ProRule" id="PRU00284"/>
    </source>
</evidence>
<comment type="similarity">
    <text evidence="5">Belongs to the methyl-accepting chemotaxis (MCP) protein family.</text>
</comment>
<dbReference type="SMART" id="SM00283">
    <property type="entry name" value="MA"/>
    <property type="match status" value="1"/>
</dbReference>
<feature type="domain" description="Methyl-accepting transducer" evidence="8">
    <location>
        <begin position="263"/>
        <end position="513"/>
    </location>
</feature>
<sequence>MTIKKKLLMNSISVLLLALFMIAFIIYNMLSIQSSTQDEVPNLLNIEKLQAELNTSKQGLNNFSVTATDAQKEEVLLSIAKSDKLLADLKKGITHKNSVETLEKAVAKYEKWKAEANAALEDKIGPEAKRQSVRLDGILNDIHLLNEYANEQYTILQQDLQKQISFVIVSAVIGSIILVVLSLFIALRMTNSITRPLKALSRNAEEIAAGNLVIESITYKGKDELGALNTSFEQMVDQLRSLLVSVETVSKDVEGFAKDLEIENKGLTAITNQVAVSTNEMSIGTQSISNDLQDAVSLIERMDKGFKDNVTQSEESVTFGTEAVSAITSGQEAIETQRSLMIKNQDTTQKIDEATKTFTNYAAQIEDMAKTVSGIADQTNLLALNAAIEAARAGEAGKGFAVVADEVRKLAEESTNSTKHIFEMVAKIKEGISEITQFVQTGVFIAEEQKSSMDTTTDAFANIGVRVDEMMTRLTSLVEGMNSSKQFGEKVLNSVESISAVVEETAAGNEEISASTTEQLSAFEKIVSKVVTMRELTDDLNETIGKFKLK</sequence>
<evidence type="ECO:0000256" key="4">
    <source>
        <dbReference type="ARBA" id="ARBA00023224"/>
    </source>
</evidence>
<dbReference type="InterPro" id="IPR004090">
    <property type="entry name" value="Chemotax_Me-accpt_rcpt"/>
</dbReference>
<keyword evidence="7" id="KW-0812">Transmembrane</keyword>